<evidence type="ECO:0000313" key="5">
    <source>
        <dbReference type="EMBL" id="MSS16695.1"/>
    </source>
</evidence>
<proteinExistence type="predicted"/>
<keyword evidence="6" id="KW-1185">Reference proteome</keyword>
<evidence type="ECO:0000259" key="4">
    <source>
        <dbReference type="PROSITE" id="PS01124"/>
    </source>
</evidence>
<dbReference type="SUPFAM" id="SSF46689">
    <property type="entry name" value="Homeodomain-like"/>
    <property type="match status" value="1"/>
</dbReference>
<dbReference type="Proteomes" id="UP000483362">
    <property type="component" value="Unassembled WGS sequence"/>
</dbReference>
<sequence length="287" mass="32803">MDFEEKIDKNGYCLFDLTAKSISKHPIETKYNAIALCDSGEAILELNMQRVNISKGTRLMVTHVLFSQAIFISEDFHATILVVSDRFWLDVSIGIPTKMIEASRACPIVYIGDPNQWTIFSNFMENIRIYDSLEYSAHSVEWVGAIFRCMIITAAEIELHNRAESPSANTGYTMADTYFRQFILHIDDNVKQEHEVAFYAEKLHITPKYLSEICKQRSGHKAKEIISSILISKIKREIMITGKSMKVIAYEYNFADQSSLGKFFRKMTGESPSAYKKKKGTFSPLDK</sequence>
<keyword evidence="1" id="KW-0805">Transcription regulation</keyword>
<evidence type="ECO:0000313" key="6">
    <source>
        <dbReference type="Proteomes" id="UP000483362"/>
    </source>
</evidence>
<accession>A0A6L5XB18</accession>
<protein>
    <submittedName>
        <fullName evidence="5">AraC family transcriptional regulator</fullName>
    </submittedName>
</protein>
<dbReference type="PANTHER" id="PTHR43280:SF32">
    <property type="entry name" value="TRANSCRIPTIONAL REGULATORY PROTEIN"/>
    <property type="match status" value="1"/>
</dbReference>
<gene>
    <name evidence="5" type="ORF">FYJ29_02760</name>
</gene>
<dbReference type="InterPro" id="IPR009057">
    <property type="entry name" value="Homeodomain-like_sf"/>
</dbReference>
<dbReference type="SMART" id="SM00342">
    <property type="entry name" value="HTH_ARAC"/>
    <property type="match status" value="1"/>
</dbReference>
<keyword evidence="3" id="KW-0804">Transcription</keyword>
<dbReference type="PROSITE" id="PS01124">
    <property type="entry name" value="HTH_ARAC_FAMILY_2"/>
    <property type="match status" value="1"/>
</dbReference>
<dbReference type="GO" id="GO:0043565">
    <property type="term" value="F:sequence-specific DNA binding"/>
    <property type="evidence" value="ECO:0007669"/>
    <property type="project" value="InterPro"/>
</dbReference>
<dbReference type="AlphaFoldDB" id="A0A6L5XB18"/>
<dbReference type="RefSeq" id="WP_154327282.1">
    <property type="nucleotide sequence ID" value="NZ_CP045696.1"/>
</dbReference>
<dbReference type="Gene3D" id="1.10.10.60">
    <property type="entry name" value="Homeodomain-like"/>
    <property type="match status" value="1"/>
</dbReference>
<comment type="caution">
    <text evidence="5">The sequence shown here is derived from an EMBL/GenBank/DDBJ whole genome shotgun (WGS) entry which is preliminary data.</text>
</comment>
<evidence type="ECO:0000256" key="3">
    <source>
        <dbReference type="ARBA" id="ARBA00023163"/>
    </source>
</evidence>
<keyword evidence="2" id="KW-0238">DNA-binding</keyword>
<dbReference type="GO" id="GO:0003700">
    <property type="term" value="F:DNA-binding transcription factor activity"/>
    <property type="evidence" value="ECO:0007669"/>
    <property type="project" value="InterPro"/>
</dbReference>
<feature type="domain" description="HTH araC/xylS-type" evidence="4">
    <location>
        <begin position="180"/>
        <end position="278"/>
    </location>
</feature>
<dbReference type="InterPro" id="IPR018060">
    <property type="entry name" value="HTH_AraC"/>
</dbReference>
<dbReference type="EMBL" id="VULT01000003">
    <property type="protein sequence ID" value="MSS16695.1"/>
    <property type="molecule type" value="Genomic_DNA"/>
</dbReference>
<reference evidence="5 6" key="1">
    <citation type="submission" date="2019-08" db="EMBL/GenBank/DDBJ databases">
        <title>In-depth cultivation of the pig gut microbiome towards novel bacterial diversity and tailored functional studies.</title>
        <authorList>
            <person name="Wylensek D."/>
            <person name="Hitch T.C.A."/>
            <person name="Clavel T."/>
        </authorList>
    </citation>
    <scope>NUCLEOTIDE SEQUENCE [LARGE SCALE GENOMIC DNA]</scope>
    <source>
        <strain evidence="5 6">Oil-RF-744-WCA-WT-10</strain>
    </source>
</reference>
<organism evidence="5 6">
    <name type="scientific">Sodaliphilus pleomorphus</name>
    <dbReference type="NCBI Taxonomy" id="2606626"/>
    <lineage>
        <taxon>Bacteria</taxon>
        <taxon>Pseudomonadati</taxon>
        <taxon>Bacteroidota</taxon>
        <taxon>Bacteroidia</taxon>
        <taxon>Bacteroidales</taxon>
        <taxon>Muribaculaceae</taxon>
        <taxon>Sodaliphilus</taxon>
    </lineage>
</organism>
<dbReference type="PANTHER" id="PTHR43280">
    <property type="entry name" value="ARAC-FAMILY TRANSCRIPTIONAL REGULATOR"/>
    <property type="match status" value="1"/>
</dbReference>
<evidence type="ECO:0000256" key="2">
    <source>
        <dbReference type="ARBA" id="ARBA00023125"/>
    </source>
</evidence>
<evidence type="ECO:0000256" key="1">
    <source>
        <dbReference type="ARBA" id="ARBA00023015"/>
    </source>
</evidence>
<name>A0A6L5XB18_9BACT</name>
<dbReference type="Pfam" id="PF12833">
    <property type="entry name" value="HTH_18"/>
    <property type="match status" value="1"/>
</dbReference>